<accession>A0ABT5Z9Y6</accession>
<evidence type="ECO:0000256" key="5">
    <source>
        <dbReference type="ARBA" id="ARBA00022777"/>
    </source>
</evidence>
<keyword evidence="4" id="KW-0547">Nucleotide-binding</keyword>
<dbReference type="InterPro" id="IPR050980">
    <property type="entry name" value="2C_sensor_his_kinase"/>
</dbReference>
<keyword evidence="3" id="KW-0808">Transferase</keyword>
<protein>
    <recommendedName>
        <fullName evidence="2">histidine kinase</fullName>
        <ecNumber evidence="2">2.7.13.3</ecNumber>
    </recommendedName>
</protein>
<sequence>MSTHLRFAPEILVRLGEELIPHPDLGVIELVRNAYDADATHCTVTLHNASQPGGTLVVADDGDGMTAESIREGFLLIGRSTKPTSPLTRKERRKVGEKGLGRLAALRLGRQVELFTRPREEPGVEHVLVIDWSAYESVRTVEEVELIVETRPTRKGPGTNLTVHRLRQGFDDAEMERLARAMRLLTGFFDDEDTGFQTTLNAPQFERVAEAVNRGFFDEHEYKLEAHLDEQGYARTVLYNWKGEEIVRGEHSDVAPDGPRGQLQAPLKYEAPSASFELWMFLLDKRSFELRGSRRQYTELRPWLKVVGGVHLFHRGLRVHPYGDSGFDWLDLNLMRSRSPELRPSTNNSVGRVSVDDPDDTLIPKTDRMGFQENLAFIELRSFARSATDWAARERKRIRDNNRTGNAATVRKEKDQAKRAVKEVLKDLQRFNPVQARQVSELVDTQERYIQALERDRLLYRSLATVGISTAVFAHESLSTAVGLGEDLEMLERRSRKLLDAETYEEKINSTLGRAQRSAASIHSFAKVPLRMLRRNKRRAAAVDVNEACREFAEMFGGYLQDWHIKLDLDLCDEPVCVLTPIADIESIYANLVINAAHAFARSNDPSGERTVLIRTRAEADRVVIDVADSGPGLTDVAVQDMWLPGEGGRSSDGTGLGLTIVKDIVADLHGKKTVLEEGELSAEIHGELGGAAFHIRLPRQAEGRDGQAATP</sequence>
<keyword evidence="7" id="KW-0902">Two-component regulatory system</keyword>
<evidence type="ECO:0000256" key="1">
    <source>
        <dbReference type="ARBA" id="ARBA00000085"/>
    </source>
</evidence>
<keyword evidence="10" id="KW-1185">Reference proteome</keyword>
<evidence type="ECO:0000256" key="7">
    <source>
        <dbReference type="ARBA" id="ARBA00023012"/>
    </source>
</evidence>
<reference evidence="9 10" key="1">
    <citation type="submission" date="2023-03" db="EMBL/GenBank/DDBJ databases">
        <title>Draft genome sequence of type strain Streptomyces ferralitis JCM 14344.</title>
        <authorList>
            <person name="Klaysubun C."/>
            <person name="Duangmal K."/>
        </authorList>
    </citation>
    <scope>NUCLEOTIDE SEQUENCE [LARGE SCALE GENOMIC DNA]</scope>
    <source>
        <strain evidence="9 10">JCM 14344</strain>
    </source>
</reference>
<gene>
    <name evidence="9" type="ORF">P2L57_34165</name>
</gene>
<dbReference type="InterPro" id="IPR003594">
    <property type="entry name" value="HATPase_dom"/>
</dbReference>
<comment type="catalytic activity">
    <reaction evidence="1">
        <text>ATP + protein L-histidine = ADP + protein N-phospho-L-histidine.</text>
        <dbReference type="EC" id="2.7.13.3"/>
    </reaction>
</comment>
<comment type="caution">
    <text evidence="9">The sequence shown here is derived from an EMBL/GenBank/DDBJ whole genome shotgun (WGS) entry which is preliminary data.</text>
</comment>
<feature type="domain" description="Histidine kinase" evidence="8">
    <location>
        <begin position="472"/>
        <end position="702"/>
    </location>
</feature>
<dbReference type="Gene3D" id="3.30.565.10">
    <property type="entry name" value="Histidine kinase-like ATPase, C-terminal domain"/>
    <property type="match status" value="2"/>
</dbReference>
<evidence type="ECO:0000256" key="4">
    <source>
        <dbReference type="ARBA" id="ARBA00022741"/>
    </source>
</evidence>
<dbReference type="InterPro" id="IPR036890">
    <property type="entry name" value="HATPase_C_sf"/>
</dbReference>
<dbReference type="PANTHER" id="PTHR44936">
    <property type="entry name" value="SENSOR PROTEIN CREC"/>
    <property type="match status" value="1"/>
</dbReference>
<evidence type="ECO:0000313" key="9">
    <source>
        <dbReference type="EMBL" id="MDF2260574.1"/>
    </source>
</evidence>
<evidence type="ECO:0000256" key="3">
    <source>
        <dbReference type="ARBA" id="ARBA00022679"/>
    </source>
</evidence>
<dbReference type="Proteomes" id="UP001220022">
    <property type="component" value="Unassembled WGS sequence"/>
</dbReference>
<dbReference type="Pfam" id="PF13589">
    <property type="entry name" value="HATPase_c_3"/>
    <property type="match status" value="1"/>
</dbReference>
<evidence type="ECO:0000256" key="6">
    <source>
        <dbReference type="ARBA" id="ARBA00022840"/>
    </source>
</evidence>
<name>A0ABT5Z9Y6_9ACTN</name>
<evidence type="ECO:0000313" key="10">
    <source>
        <dbReference type="Proteomes" id="UP001220022"/>
    </source>
</evidence>
<dbReference type="InterPro" id="IPR005467">
    <property type="entry name" value="His_kinase_dom"/>
</dbReference>
<dbReference type="PANTHER" id="PTHR44936:SF10">
    <property type="entry name" value="SENSOR PROTEIN RSTB"/>
    <property type="match status" value="1"/>
</dbReference>
<dbReference type="EC" id="2.7.13.3" evidence="2"/>
<dbReference type="EMBL" id="JARHTQ010000036">
    <property type="protein sequence ID" value="MDF2260574.1"/>
    <property type="molecule type" value="Genomic_DNA"/>
</dbReference>
<evidence type="ECO:0000259" key="8">
    <source>
        <dbReference type="PROSITE" id="PS50109"/>
    </source>
</evidence>
<keyword evidence="5 9" id="KW-0418">Kinase</keyword>
<evidence type="ECO:0000256" key="2">
    <source>
        <dbReference type="ARBA" id="ARBA00012438"/>
    </source>
</evidence>
<keyword evidence="6" id="KW-0067">ATP-binding</keyword>
<organism evidence="9 10">
    <name type="scientific">Streptantibioticus ferralitis</name>
    <dbReference type="NCBI Taxonomy" id="236510"/>
    <lineage>
        <taxon>Bacteria</taxon>
        <taxon>Bacillati</taxon>
        <taxon>Actinomycetota</taxon>
        <taxon>Actinomycetes</taxon>
        <taxon>Kitasatosporales</taxon>
        <taxon>Streptomycetaceae</taxon>
        <taxon>Streptantibioticus</taxon>
    </lineage>
</organism>
<dbReference type="SMART" id="SM00387">
    <property type="entry name" value="HATPase_c"/>
    <property type="match status" value="1"/>
</dbReference>
<dbReference type="RefSeq" id="WP_275821299.1">
    <property type="nucleotide sequence ID" value="NZ_BAAANM010000034.1"/>
</dbReference>
<dbReference type="PROSITE" id="PS50109">
    <property type="entry name" value="HIS_KIN"/>
    <property type="match status" value="1"/>
</dbReference>
<dbReference type="SUPFAM" id="SSF55874">
    <property type="entry name" value="ATPase domain of HSP90 chaperone/DNA topoisomerase II/histidine kinase"/>
    <property type="match status" value="2"/>
</dbReference>
<dbReference type="GO" id="GO:0016301">
    <property type="term" value="F:kinase activity"/>
    <property type="evidence" value="ECO:0007669"/>
    <property type="project" value="UniProtKB-KW"/>
</dbReference>
<dbReference type="PRINTS" id="PR00344">
    <property type="entry name" value="BCTRLSENSOR"/>
</dbReference>
<proteinExistence type="predicted"/>
<dbReference type="InterPro" id="IPR004358">
    <property type="entry name" value="Sig_transdc_His_kin-like_C"/>
</dbReference>
<dbReference type="Pfam" id="PF02518">
    <property type="entry name" value="HATPase_c"/>
    <property type="match status" value="1"/>
</dbReference>